<sequence length="162" mass="17473">MSNVICREPSMSRLSAALLLAGAILLATAPFAGRAAAQSDSEVHDRIEELHGDAAGFDRPLRQLVLAMRSGDAETIAGLAEYPLSVKANGETYDVENAEDFVENFDDLVTPETRRAVGRQQYQDLFVSSEGVMLANGAVWMGTVCDDNACDESHWAIIAINN</sequence>
<gene>
    <name evidence="2" type="ordered locus">RHECIAT_CH0002886</name>
</gene>
<proteinExistence type="predicted"/>
<evidence type="ECO:0000313" key="2">
    <source>
        <dbReference type="EMBL" id="ACE91836.1"/>
    </source>
</evidence>
<reference evidence="2 3" key="1">
    <citation type="submission" date="2008-04" db="EMBL/GenBank/DDBJ databases">
        <title>Genome diversity and DNA divergence of Rhizobium etli.</title>
        <authorList>
            <person name="Gonzalez V."/>
            <person name="Acosta J.L."/>
            <person name="Santamaria R.I."/>
            <person name="Bustos P."/>
            <person name="Hernandez-Gonzalez I.L."/>
            <person name="Fernandez J.L."/>
            <person name="Diaz R."/>
            <person name="Flores M."/>
            <person name="Mora J."/>
            <person name="Palacios R."/>
            <person name="Davila G."/>
        </authorList>
    </citation>
    <scope>NUCLEOTIDE SEQUENCE [LARGE SCALE GENOMIC DNA]</scope>
    <source>
        <strain evidence="2 3">CIAT 652</strain>
    </source>
</reference>
<dbReference type="eggNOG" id="ENOG503360F">
    <property type="taxonomic scope" value="Bacteria"/>
</dbReference>
<keyword evidence="1" id="KW-0732">Signal</keyword>
<dbReference type="Proteomes" id="UP000008817">
    <property type="component" value="Chromosome"/>
</dbReference>
<protein>
    <submittedName>
        <fullName evidence="2">Hypothetical conserved protein</fullName>
    </submittedName>
</protein>
<dbReference type="EMBL" id="CP001074">
    <property type="protein sequence ID" value="ACE91836.1"/>
    <property type="molecule type" value="Genomic_DNA"/>
</dbReference>
<evidence type="ECO:0000256" key="1">
    <source>
        <dbReference type="SAM" id="SignalP"/>
    </source>
</evidence>
<name>B3PT91_RHIE6</name>
<organism evidence="2 3">
    <name type="scientific">Rhizobium etli (strain CIAT 652)</name>
    <dbReference type="NCBI Taxonomy" id="491916"/>
    <lineage>
        <taxon>Bacteria</taxon>
        <taxon>Pseudomonadati</taxon>
        <taxon>Pseudomonadota</taxon>
        <taxon>Alphaproteobacteria</taxon>
        <taxon>Hyphomicrobiales</taxon>
        <taxon>Rhizobiaceae</taxon>
        <taxon>Rhizobium/Agrobacterium group</taxon>
        <taxon>Rhizobium</taxon>
    </lineage>
</organism>
<dbReference type="KEGG" id="rec:RHECIAT_CH0002886"/>
<dbReference type="AlphaFoldDB" id="B3PT91"/>
<dbReference type="HOGENOM" id="CLU_123359_0_0_5"/>
<feature type="signal peptide" evidence="1">
    <location>
        <begin position="1"/>
        <end position="32"/>
    </location>
</feature>
<feature type="chain" id="PRO_5002796857" evidence="1">
    <location>
        <begin position="33"/>
        <end position="162"/>
    </location>
</feature>
<accession>B3PT91</accession>
<evidence type="ECO:0000313" key="3">
    <source>
        <dbReference type="Proteomes" id="UP000008817"/>
    </source>
</evidence>